<feature type="compositionally biased region" description="Acidic residues" evidence="7">
    <location>
        <begin position="1194"/>
        <end position="1206"/>
    </location>
</feature>
<dbReference type="OrthoDB" id="627712at2"/>
<dbReference type="PANTHER" id="PTHR48010:SF58">
    <property type="entry name" value="RECEPTOR PROTEIN KINASE-LIKE PROTEIN ZAR1"/>
    <property type="match status" value="1"/>
</dbReference>
<dbReference type="InterPro" id="IPR036179">
    <property type="entry name" value="Ig-like_dom_sf"/>
</dbReference>
<dbReference type="SMART" id="SM00408">
    <property type="entry name" value="IGc2"/>
    <property type="match status" value="1"/>
</dbReference>
<dbReference type="SMART" id="SM00365">
    <property type="entry name" value="LRR_SD22"/>
    <property type="match status" value="4"/>
</dbReference>
<dbReference type="CDD" id="cd00096">
    <property type="entry name" value="Ig"/>
    <property type="match status" value="1"/>
</dbReference>
<dbReference type="InterPro" id="IPR003591">
    <property type="entry name" value="Leu-rich_rpt_typical-subtyp"/>
</dbReference>
<dbReference type="InterPro" id="IPR007110">
    <property type="entry name" value="Ig-like_dom"/>
</dbReference>
<feature type="compositionally biased region" description="Polar residues" evidence="7">
    <location>
        <begin position="512"/>
        <end position="533"/>
    </location>
</feature>
<dbReference type="Gene3D" id="3.80.10.10">
    <property type="entry name" value="Ribonuclease Inhibitor"/>
    <property type="match status" value="3"/>
</dbReference>
<keyword evidence="3" id="KW-0677">Repeat</keyword>
<reference evidence="11" key="1">
    <citation type="submission" date="2016-11" db="EMBL/GenBank/DDBJ databases">
        <authorList>
            <person name="Varghese N."/>
            <person name="Submissions S."/>
        </authorList>
    </citation>
    <scope>NUCLEOTIDE SEQUENCE [LARGE SCALE GENOMIC DNA]</scope>
    <source>
        <strain evidence="11">DSM 16478</strain>
    </source>
</reference>
<dbReference type="Pfam" id="PF13855">
    <property type="entry name" value="LRR_8"/>
    <property type="match status" value="1"/>
</dbReference>
<feature type="region of interest" description="Disordered" evidence="7">
    <location>
        <begin position="1089"/>
        <end position="1109"/>
    </location>
</feature>
<feature type="compositionally biased region" description="Polar residues" evidence="7">
    <location>
        <begin position="615"/>
        <end position="633"/>
    </location>
</feature>
<feature type="domain" description="Ig-like" evidence="9">
    <location>
        <begin position="411"/>
        <end position="492"/>
    </location>
</feature>
<dbReference type="GO" id="GO:0016798">
    <property type="term" value="F:hydrolase activity, acting on glycosyl bonds"/>
    <property type="evidence" value="ECO:0007669"/>
    <property type="project" value="InterPro"/>
</dbReference>
<dbReference type="SUPFAM" id="SSF52047">
    <property type="entry name" value="RNI-like"/>
    <property type="match status" value="1"/>
</dbReference>
<dbReference type="EMBL" id="FQZX01000001">
    <property type="protein sequence ID" value="SHJ75385.1"/>
    <property type="molecule type" value="Genomic_DNA"/>
</dbReference>
<dbReference type="Pfam" id="PF18962">
    <property type="entry name" value="Por_Secre_tail"/>
    <property type="match status" value="1"/>
</dbReference>
<dbReference type="SMART" id="SM00409">
    <property type="entry name" value="IG"/>
    <property type="match status" value="1"/>
</dbReference>
<dbReference type="Pfam" id="PF02018">
    <property type="entry name" value="CBM_4_9"/>
    <property type="match status" value="1"/>
</dbReference>
<keyword evidence="11" id="KW-1185">Reference proteome</keyword>
<feature type="compositionally biased region" description="Acidic residues" evidence="7">
    <location>
        <begin position="1092"/>
        <end position="1104"/>
    </location>
</feature>
<dbReference type="GO" id="GO:0007155">
    <property type="term" value="P:cell adhesion"/>
    <property type="evidence" value="ECO:0007669"/>
    <property type="project" value="InterPro"/>
</dbReference>
<evidence type="ECO:0000256" key="6">
    <source>
        <dbReference type="ARBA" id="ARBA00023157"/>
    </source>
</evidence>
<dbReference type="SUPFAM" id="SSF48726">
    <property type="entry name" value="Immunoglobulin"/>
    <property type="match status" value="1"/>
</dbReference>
<dbReference type="InterPro" id="IPR003599">
    <property type="entry name" value="Ig_sub"/>
</dbReference>
<dbReference type="SMART" id="SM00369">
    <property type="entry name" value="LRR_TYP"/>
    <property type="match status" value="4"/>
</dbReference>
<dbReference type="FunFam" id="3.80.10.10:FF:000095">
    <property type="entry name" value="LRR receptor-like serine/threonine-protein kinase GSO1"/>
    <property type="match status" value="1"/>
</dbReference>
<dbReference type="InterPro" id="IPR026444">
    <property type="entry name" value="Secre_tail"/>
</dbReference>
<dbReference type="Proteomes" id="UP000184314">
    <property type="component" value="Unassembled WGS sequence"/>
</dbReference>
<dbReference type="RefSeq" id="WP_073242329.1">
    <property type="nucleotide sequence ID" value="NZ_FQZX01000001.1"/>
</dbReference>
<accession>A0A1M6LW49</accession>
<feature type="region of interest" description="Disordered" evidence="7">
    <location>
        <begin position="499"/>
        <end position="660"/>
    </location>
</feature>
<dbReference type="SUPFAM" id="SSF103647">
    <property type="entry name" value="TSP type-3 repeat"/>
    <property type="match status" value="5"/>
</dbReference>
<evidence type="ECO:0000256" key="4">
    <source>
        <dbReference type="ARBA" id="ARBA00022801"/>
    </source>
</evidence>
<dbReference type="Gene3D" id="2.60.120.260">
    <property type="entry name" value="Galactose-binding domain-like"/>
    <property type="match status" value="2"/>
</dbReference>
<feature type="signal peptide" evidence="8">
    <location>
        <begin position="1"/>
        <end position="22"/>
    </location>
</feature>
<feature type="compositionally biased region" description="Low complexity" evidence="7">
    <location>
        <begin position="541"/>
        <end position="554"/>
    </location>
</feature>
<feature type="region of interest" description="Disordered" evidence="7">
    <location>
        <begin position="1191"/>
        <end position="1213"/>
    </location>
</feature>
<dbReference type="InterPro" id="IPR008979">
    <property type="entry name" value="Galactose-bd-like_sf"/>
</dbReference>
<evidence type="ECO:0000259" key="9">
    <source>
        <dbReference type="PROSITE" id="PS50835"/>
    </source>
</evidence>
<dbReference type="InterPro" id="IPR050994">
    <property type="entry name" value="At_inactive_RLKs"/>
</dbReference>
<feature type="chain" id="PRO_5012160968" evidence="8">
    <location>
        <begin position="23"/>
        <end position="1473"/>
    </location>
</feature>
<dbReference type="SUPFAM" id="SSF49785">
    <property type="entry name" value="Galactose-binding domain-like"/>
    <property type="match status" value="2"/>
</dbReference>
<protein>
    <submittedName>
        <fullName evidence="10">Por secretion system C-terminal sorting domain-containing protein</fullName>
    </submittedName>
</protein>
<dbReference type="Pfam" id="PF02412">
    <property type="entry name" value="TSP_3"/>
    <property type="match status" value="7"/>
</dbReference>
<dbReference type="InterPro" id="IPR013783">
    <property type="entry name" value="Ig-like_fold"/>
</dbReference>
<organism evidence="10 11">
    <name type="scientific">Maribacter aquivivus</name>
    <dbReference type="NCBI Taxonomy" id="228958"/>
    <lineage>
        <taxon>Bacteria</taxon>
        <taxon>Pseudomonadati</taxon>
        <taxon>Bacteroidota</taxon>
        <taxon>Flavobacteriia</taxon>
        <taxon>Flavobacteriales</taxon>
        <taxon>Flavobacteriaceae</taxon>
        <taxon>Maribacter</taxon>
    </lineage>
</organism>
<evidence type="ECO:0000256" key="2">
    <source>
        <dbReference type="ARBA" id="ARBA00022729"/>
    </source>
</evidence>
<keyword evidence="2 8" id="KW-0732">Signal</keyword>
<keyword evidence="6" id="KW-1015">Disulfide bond</keyword>
<dbReference type="Pfam" id="PF13927">
    <property type="entry name" value="Ig_3"/>
    <property type="match status" value="1"/>
</dbReference>
<dbReference type="InterPro" id="IPR032675">
    <property type="entry name" value="LRR_dom_sf"/>
</dbReference>
<dbReference type="PROSITE" id="PS50835">
    <property type="entry name" value="IG_LIKE"/>
    <property type="match status" value="1"/>
</dbReference>
<dbReference type="Pfam" id="PF00560">
    <property type="entry name" value="LRR_1"/>
    <property type="match status" value="4"/>
</dbReference>
<name>A0A1M6LW49_9FLAO</name>
<dbReference type="Gene3D" id="2.60.40.10">
    <property type="entry name" value="Immunoglobulins"/>
    <property type="match status" value="1"/>
</dbReference>
<dbReference type="PANTHER" id="PTHR48010">
    <property type="entry name" value="OS05G0588300 PROTEIN"/>
    <property type="match status" value="1"/>
</dbReference>
<dbReference type="InterPro" id="IPR003305">
    <property type="entry name" value="CenC_carb-bd"/>
</dbReference>
<dbReference type="NCBIfam" id="TIGR04183">
    <property type="entry name" value="Por_Secre_tail"/>
    <property type="match status" value="1"/>
</dbReference>
<dbReference type="GO" id="GO:0005509">
    <property type="term" value="F:calcium ion binding"/>
    <property type="evidence" value="ECO:0007669"/>
    <property type="project" value="InterPro"/>
</dbReference>
<evidence type="ECO:0000256" key="3">
    <source>
        <dbReference type="ARBA" id="ARBA00022737"/>
    </source>
</evidence>
<evidence type="ECO:0000256" key="5">
    <source>
        <dbReference type="ARBA" id="ARBA00023136"/>
    </source>
</evidence>
<dbReference type="Gene3D" id="4.10.1080.10">
    <property type="entry name" value="TSP type-3 repeat"/>
    <property type="match status" value="4"/>
</dbReference>
<dbReference type="InterPro" id="IPR003598">
    <property type="entry name" value="Ig_sub2"/>
</dbReference>
<dbReference type="InterPro" id="IPR028974">
    <property type="entry name" value="TSP_type-3_rpt"/>
</dbReference>
<evidence type="ECO:0000256" key="7">
    <source>
        <dbReference type="SAM" id="MobiDB-lite"/>
    </source>
</evidence>
<evidence type="ECO:0000256" key="1">
    <source>
        <dbReference type="ARBA" id="ARBA00022614"/>
    </source>
</evidence>
<evidence type="ECO:0000256" key="8">
    <source>
        <dbReference type="SAM" id="SignalP"/>
    </source>
</evidence>
<dbReference type="FunFam" id="3.80.10.10:FF:000041">
    <property type="entry name" value="LRR receptor-like serine/threonine-protein kinase ERECTA"/>
    <property type="match status" value="1"/>
</dbReference>
<feature type="compositionally biased region" description="Polar residues" evidence="7">
    <location>
        <begin position="555"/>
        <end position="567"/>
    </location>
</feature>
<keyword evidence="1" id="KW-0433">Leucine-rich repeat</keyword>
<evidence type="ECO:0000313" key="10">
    <source>
        <dbReference type="EMBL" id="SHJ75385.1"/>
    </source>
</evidence>
<proteinExistence type="predicted"/>
<keyword evidence="5" id="KW-0472">Membrane</keyword>
<dbReference type="STRING" id="228958.SAMN04488007_1316"/>
<feature type="compositionally biased region" description="Polar residues" evidence="7">
    <location>
        <begin position="641"/>
        <end position="660"/>
    </location>
</feature>
<evidence type="ECO:0000313" key="11">
    <source>
        <dbReference type="Proteomes" id="UP000184314"/>
    </source>
</evidence>
<keyword evidence="4" id="KW-0378">Hydrolase</keyword>
<dbReference type="InterPro" id="IPR003367">
    <property type="entry name" value="Thrombospondin_3-like_rpt"/>
</dbReference>
<sequence length="1473" mass="159654">MIKNYTKLLLAVFFLFTTQLFSQGSAASDREALIALYNSTDGDNWTNSWDLSADMDTWYGVTVNGSGRVISINMYQNNLTGTVPPEISNLTELTGLSLRAQNLTGTVLDKVTGLTKLSYLDFAFNNLEGTIPESISNLTSLKNLFLDYNEFSGEIPISLTTLTNLERLNLGGNNLTGSVPNEIFENLSDLIELEIFNNDLTGLINPTVVNLPLLKSLNISANGFTGTFPSFITQLTTLETVSLSTNFFSGPIPQNISNLTELKNLYLSKNNFTGTIPVEITTLQLLERLNLSSNQFTGTLPSQIENLENLLQLQLYSNQFSGPLPTSVCNLANLSMLLLNDNDFSGSIPECYGYFSSIQRLELQKNNLTGILPESLENSTTLSSFNIQENNFVFEDLENLVLNIGQFRYYPQQDIEVSENVTLNENTTFTASIQATNSSNNTYQWRKNGNNIINETNSTLTISNITTEDGGYYDCLIENTNVHNLTLKRNVVSLTVSPSLNNDSDDDGIINENDNCPNTPTGQTVDENGCSQDQLDDDNDGVNNANDNCANTPNGENVDTNGCSSSQADDDNDGVTNNNDNCPNTPTGETVDINGCSQNQLDDDNDGVNNANDNCQNTPNGENVDTNGCSQSQLDDDNDGVINSNDQCPNTPSGNTVDSQGCIVSNNNQVNYAQNFSFENWSTNPATPEDWTIENENSIIQSADTTDGSSSLELDLDNSLQFKTELINTTAIQLATNTTYTYAFDYKIKRGTDVSAEIHISKDGNPYGIPLLREYTTFNTDGNWHTFSFDFDTNATDESHIFRLIFRANTTETGIIILDNLRVLGDALPDDDNDGVLDSNDQCPNTSPNALVVDETGCEVTIDGSNLLEDPSFEDWSYGGGANLAKWGIYIQLGSWVKNTDISDNLQYSVELITGGASSNSIFQNELQFYKGVEYIISIDYQVLEGTFTSLQLELTDSGVFGEIVAEFTTTPSQSGWQTFSTTFTPTSNEMLDLGIRVESGQTGDRILLDNTIIKANVTAVGDDDNDGIINTNDNCPNTPAGDTVDENGCTVTAVTDSDNDGVADTDDDCPNTPSGDTVDENGCTITTITDSDNDGVADAEDDCPNTPTGDTVDANGCTVTTVTDSDNDGVTDTDDDCPNTPSGDTVDENGCTVTTITDSDNDGVADANDDCPNTPTGDTVDENGCTITTVTDSDNDGVADTEDDCPNTPEGDTVDTNGCTIFENTLPDISNEGIQVKVTSTSCPDTANGEISVTFNEDYNYKVQITGLLLDNTFDNINATNGLVRTDLSSGSYTVCVTIPEYPSYEQCYTVTIETPEEFISGKTVIDYTAKKASIVVSGSKNYEVLVNDKVYTYEVDNIENQQLSFPLDKGANVISIITDKICQGVFNDSVVISNAILSPNPVADILRVIGLDIMTEAQIIVSNVSGVTALQESRQISNGTLEMNISNLSPGIYMLTIVDGDKEINLKFVKK</sequence>
<gene>
    <name evidence="10" type="ORF">SAMN04488007_1316</name>
</gene>
<dbReference type="InterPro" id="IPR001611">
    <property type="entry name" value="Leu-rich_rpt"/>
</dbReference>